<evidence type="ECO:0000313" key="2">
    <source>
        <dbReference type="EMBL" id="KAK8974527.1"/>
    </source>
</evidence>
<dbReference type="InterPro" id="IPR040256">
    <property type="entry name" value="At4g02000-like"/>
</dbReference>
<dbReference type="Proteomes" id="UP001396334">
    <property type="component" value="Unassembled WGS sequence"/>
</dbReference>
<reference evidence="2 3" key="1">
    <citation type="journal article" date="2024" name="G3 (Bethesda)">
        <title>Genome assembly of Hibiscus sabdariffa L. provides insights into metabolisms of medicinal natural products.</title>
        <authorList>
            <person name="Kim T."/>
        </authorList>
    </citation>
    <scope>NUCLEOTIDE SEQUENCE [LARGE SCALE GENOMIC DNA]</scope>
    <source>
        <strain evidence="2">TK-2024</strain>
        <tissue evidence="2">Old leaves</tissue>
    </source>
</reference>
<protein>
    <recommendedName>
        <fullName evidence="4">DUF4283 domain-containing protein</fullName>
    </recommendedName>
</protein>
<sequence length="377" mass="42018">MECEDQSNQRPLLSYKDIVSGGNGTSPVENNLDFDDDDIELLEDDIVIGDSNGITSIDFSERVQLFEGPWTIFGHYLTVEPWSIDFQPSHASPSRLMAWIHLPVLPVTLYKRSFIKAIGNQIGNVIKINFQTDNSCRGRFARMAVSINLKKPLVSKLMINGRLQIIEYESLPTVCFNYGIYGHLQDICPKNKVPSNDCPMNRETVQVVPAPVEAPAPVDPYGPWMLVEKRRRNSRTLSIVNPVTTVDPNIAPVVNPLFEPTNAPPVTLPLIQESNLDSSNDMEVSFDYEESFRYTSRFEKSVVVASKSVKSHLPTHAIPMHGSRGLSRNDASSLRLQQNLSKPTILDPVKHQAVKHLESANPPIPLPILTGSQQING</sequence>
<accession>A0ABR2NED4</accession>
<evidence type="ECO:0008006" key="4">
    <source>
        <dbReference type="Google" id="ProtNLM"/>
    </source>
</evidence>
<organism evidence="2 3">
    <name type="scientific">Hibiscus sabdariffa</name>
    <name type="common">roselle</name>
    <dbReference type="NCBI Taxonomy" id="183260"/>
    <lineage>
        <taxon>Eukaryota</taxon>
        <taxon>Viridiplantae</taxon>
        <taxon>Streptophyta</taxon>
        <taxon>Embryophyta</taxon>
        <taxon>Tracheophyta</taxon>
        <taxon>Spermatophyta</taxon>
        <taxon>Magnoliopsida</taxon>
        <taxon>eudicotyledons</taxon>
        <taxon>Gunneridae</taxon>
        <taxon>Pentapetalae</taxon>
        <taxon>rosids</taxon>
        <taxon>malvids</taxon>
        <taxon>Malvales</taxon>
        <taxon>Malvaceae</taxon>
        <taxon>Malvoideae</taxon>
        <taxon>Hibiscus</taxon>
    </lineage>
</organism>
<feature type="compositionally biased region" description="Polar residues" evidence="1">
    <location>
        <begin position="1"/>
        <end position="11"/>
    </location>
</feature>
<proteinExistence type="predicted"/>
<evidence type="ECO:0000256" key="1">
    <source>
        <dbReference type="SAM" id="MobiDB-lite"/>
    </source>
</evidence>
<dbReference type="PANTHER" id="PTHR31286">
    <property type="entry name" value="GLYCINE-RICH CELL WALL STRUCTURAL PROTEIN 1.8-LIKE"/>
    <property type="match status" value="1"/>
</dbReference>
<gene>
    <name evidence="2" type="ORF">V6N11_053660</name>
</gene>
<feature type="region of interest" description="Disordered" evidence="1">
    <location>
        <begin position="1"/>
        <end position="30"/>
    </location>
</feature>
<dbReference type="PANTHER" id="PTHR31286:SF173">
    <property type="entry name" value="DUF4283 DOMAIN-CONTAINING PROTEIN"/>
    <property type="match status" value="1"/>
</dbReference>
<keyword evidence="3" id="KW-1185">Reference proteome</keyword>
<comment type="caution">
    <text evidence="2">The sequence shown here is derived from an EMBL/GenBank/DDBJ whole genome shotgun (WGS) entry which is preliminary data.</text>
</comment>
<evidence type="ECO:0000313" key="3">
    <source>
        <dbReference type="Proteomes" id="UP001396334"/>
    </source>
</evidence>
<name>A0ABR2NED4_9ROSI</name>
<dbReference type="EMBL" id="JBBPBN010000164">
    <property type="protein sequence ID" value="KAK8974527.1"/>
    <property type="molecule type" value="Genomic_DNA"/>
</dbReference>